<comment type="caution">
    <text evidence="5">The sequence shown here is derived from an EMBL/GenBank/DDBJ whole genome shotgun (WGS) entry which is preliminary data.</text>
</comment>
<evidence type="ECO:0000259" key="3">
    <source>
        <dbReference type="Pfam" id="PF06250"/>
    </source>
</evidence>
<dbReference type="EMBL" id="JADOES010000031">
    <property type="protein sequence ID" value="MBT9316720.1"/>
    <property type="molecule type" value="Genomic_DNA"/>
</dbReference>
<reference evidence="5" key="2">
    <citation type="journal article" date="2021" name="Mar. Drugs">
        <title>Genome Reduction and Secondary Metabolism of the Marine Sponge-Associated Cyanobacterium Leptothoe.</title>
        <authorList>
            <person name="Konstantinou D."/>
            <person name="Popin R.V."/>
            <person name="Fewer D.P."/>
            <person name="Sivonen K."/>
            <person name="Gkelis S."/>
        </authorList>
    </citation>
    <scope>NUCLEOTIDE SEQUENCE</scope>
    <source>
        <strain evidence="5">TAU-MAC 1115</strain>
    </source>
</reference>
<dbReference type="Pfam" id="PF17761">
    <property type="entry name" value="DUF1016_N"/>
    <property type="match status" value="1"/>
</dbReference>
<protein>
    <submittedName>
        <fullName evidence="5">DUF1016 family protein</fullName>
    </submittedName>
</protein>
<keyword evidence="1" id="KW-0680">Restriction system</keyword>
<dbReference type="GO" id="GO:0009307">
    <property type="term" value="P:DNA restriction-modification system"/>
    <property type="evidence" value="ECO:0007669"/>
    <property type="project" value="UniProtKB-KW"/>
</dbReference>
<dbReference type="InterPro" id="IPR041527">
    <property type="entry name" value="YhcG_N"/>
</dbReference>
<evidence type="ECO:0000259" key="4">
    <source>
        <dbReference type="Pfam" id="PF17761"/>
    </source>
</evidence>
<dbReference type="Pfam" id="PF06250">
    <property type="entry name" value="YhcG_C"/>
    <property type="match status" value="1"/>
</dbReference>
<evidence type="ECO:0000313" key="5">
    <source>
        <dbReference type="EMBL" id="MBT9316720.1"/>
    </source>
</evidence>
<evidence type="ECO:0000256" key="2">
    <source>
        <dbReference type="ARBA" id="ARBA00023125"/>
    </source>
</evidence>
<feature type="domain" description="YhcG N-terminal" evidence="4">
    <location>
        <begin position="15"/>
        <end position="151"/>
    </location>
</feature>
<dbReference type="Gene3D" id="3.90.220.20">
    <property type="entry name" value="DNA methylase specificity domains"/>
    <property type="match status" value="1"/>
</dbReference>
<dbReference type="InterPro" id="IPR044946">
    <property type="entry name" value="Restrct_endonuc_typeI_TRD_sf"/>
</dbReference>
<reference evidence="5" key="1">
    <citation type="submission" date="2020-11" db="EMBL/GenBank/DDBJ databases">
        <authorList>
            <person name="Konstantinou D."/>
            <person name="Gkelis S."/>
            <person name="Popin R."/>
            <person name="Fewer D."/>
            <person name="Sivonen K."/>
        </authorList>
    </citation>
    <scope>NUCLEOTIDE SEQUENCE</scope>
    <source>
        <strain evidence="5">TAU-MAC 1115</strain>
    </source>
</reference>
<gene>
    <name evidence="5" type="ORF">IXB50_14925</name>
</gene>
<sequence length="372" mass="43238">MSEMTPQDYGSFLHEVKQRIRERHLQVLRSVNRELVELYWEIGELIHQKQQALGWGKSVVETLAQDLQAEFPGRNGFSARNLWNMREFYNSYADRPNLQPLVAEISWTKNLMIFSRCKDDLEREFYLRATARYGWTKAVLQHQVDNKSYEKYLLNQTNFDATVPDDIKAQAALAVKDNYTFDFLELADEHSERELELALVRNLRAFLSELGGAFAFIGNQYRFEVGGQEYFIDLLLFHRRLRCLVAIELKIGDFKPEHKGKMEFIYWHFRTRAFRELITNSANGANPTMKKINKGIVQNLPVALPEISIQQSIVKKLDAFVFETQRLETIYHKKLVALNELKQSILQKAFTGALTTDILTQATKTTKEVMAA</sequence>
<evidence type="ECO:0000256" key="1">
    <source>
        <dbReference type="ARBA" id="ARBA00022747"/>
    </source>
</evidence>
<accession>A0A947GJ43</accession>
<keyword evidence="2" id="KW-0238">DNA-binding</keyword>
<keyword evidence="6" id="KW-1185">Reference proteome</keyword>
<proteinExistence type="predicted"/>
<evidence type="ECO:0000313" key="6">
    <source>
        <dbReference type="Proteomes" id="UP000717364"/>
    </source>
</evidence>
<dbReference type="PANTHER" id="PTHR30547">
    <property type="entry name" value="UNCHARACTERIZED PROTEIN YHCG-RELATED"/>
    <property type="match status" value="1"/>
</dbReference>
<dbReference type="InterPro" id="IPR009362">
    <property type="entry name" value="YhcG_C"/>
</dbReference>
<dbReference type="Proteomes" id="UP000717364">
    <property type="component" value="Unassembled WGS sequence"/>
</dbReference>
<dbReference type="AlphaFoldDB" id="A0A947GJ43"/>
<feature type="domain" description="YhcG PDDEXK nuclease" evidence="3">
    <location>
        <begin position="174"/>
        <end position="265"/>
    </location>
</feature>
<dbReference type="SUPFAM" id="SSF116734">
    <property type="entry name" value="DNA methylase specificity domain"/>
    <property type="match status" value="1"/>
</dbReference>
<dbReference type="GO" id="GO:0003677">
    <property type="term" value="F:DNA binding"/>
    <property type="evidence" value="ECO:0007669"/>
    <property type="project" value="UniProtKB-KW"/>
</dbReference>
<dbReference type="InterPro" id="IPR053148">
    <property type="entry name" value="PD-DEXK-like_domain"/>
</dbReference>
<name>A0A947GJ43_9CYAN</name>
<dbReference type="PANTHER" id="PTHR30547:SF0">
    <property type="entry name" value="BLR8175 PROTEIN"/>
    <property type="match status" value="1"/>
</dbReference>
<organism evidence="5 6">
    <name type="scientific">Leptothoe spongobia TAU-MAC 1115</name>
    <dbReference type="NCBI Taxonomy" id="1967444"/>
    <lineage>
        <taxon>Bacteria</taxon>
        <taxon>Bacillati</taxon>
        <taxon>Cyanobacteriota</taxon>
        <taxon>Cyanophyceae</taxon>
        <taxon>Nodosilineales</taxon>
        <taxon>Cymatolegaceae</taxon>
        <taxon>Leptothoe</taxon>
        <taxon>Leptothoe spongobia</taxon>
    </lineage>
</organism>